<dbReference type="GO" id="GO:0005829">
    <property type="term" value="C:cytosol"/>
    <property type="evidence" value="ECO:0007669"/>
    <property type="project" value="TreeGrafter"/>
</dbReference>
<evidence type="ECO:0000256" key="4">
    <source>
        <dbReference type="ARBA" id="ARBA00022517"/>
    </source>
</evidence>
<dbReference type="PATRIC" id="fig|1354272.4.peg.3815"/>
<dbReference type="InterPro" id="IPR039255">
    <property type="entry name" value="YceD_bac"/>
</dbReference>
<protein>
    <recommendedName>
        <fullName evidence="3">Large ribosomal RNA subunit accumulation protein YceD</fullName>
    </recommendedName>
    <alternativeName>
        <fullName evidence="5">23S rRNA accumulation protein YceD</fullName>
    </alternativeName>
</protein>
<name>A0A1B7JHE5_9GAMM</name>
<reference evidence="6 7" key="1">
    <citation type="submission" date="2016-04" db="EMBL/GenBank/DDBJ databases">
        <title>ATOL: Assembling a taxonomically balanced genome-scale reconstruction of the evolutionary history of the Enterobacteriaceae.</title>
        <authorList>
            <person name="Plunkett G.III."/>
            <person name="Neeno-Eckwall E.C."/>
            <person name="Glasner J.D."/>
            <person name="Perna N.T."/>
        </authorList>
    </citation>
    <scope>NUCLEOTIDE SEQUENCE [LARGE SCALE GENOMIC DNA]</scope>
    <source>
        <strain evidence="6 7">ATCC 35613</strain>
    </source>
</reference>
<comment type="caution">
    <text evidence="6">The sequence shown here is derived from an EMBL/GenBank/DDBJ whole genome shotgun (WGS) entry which is preliminary data.</text>
</comment>
<evidence type="ECO:0000256" key="3">
    <source>
        <dbReference type="ARBA" id="ARBA00015716"/>
    </source>
</evidence>
<comment type="function">
    <text evidence="1">Plays a role in synthesis, processing and/or stability of 23S rRNA.</text>
</comment>
<evidence type="ECO:0000313" key="7">
    <source>
        <dbReference type="Proteomes" id="UP000078224"/>
    </source>
</evidence>
<dbReference type="RefSeq" id="WP_068444666.1">
    <property type="nucleotide sequence ID" value="NZ_LXEW01000052.1"/>
</dbReference>
<dbReference type="GO" id="GO:0042254">
    <property type="term" value="P:ribosome biogenesis"/>
    <property type="evidence" value="ECO:0007669"/>
    <property type="project" value="UniProtKB-KW"/>
</dbReference>
<accession>A0A1B7JHE5</accession>
<dbReference type="Pfam" id="PF02620">
    <property type="entry name" value="YceD"/>
    <property type="match status" value="1"/>
</dbReference>
<evidence type="ECO:0000256" key="2">
    <source>
        <dbReference type="ARBA" id="ARBA00010740"/>
    </source>
</evidence>
<dbReference type="Proteomes" id="UP000078224">
    <property type="component" value="Unassembled WGS sequence"/>
</dbReference>
<evidence type="ECO:0000256" key="5">
    <source>
        <dbReference type="ARBA" id="ARBA00031841"/>
    </source>
</evidence>
<keyword evidence="7" id="KW-1185">Reference proteome</keyword>
<dbReference type="NCBIfam" id="NF008395">
    <property type="entry name" value="PRK11193.1"/>
    <property type="match status" value="1"/>
</dbReference>
<proteinExistence type="inferred from homology"/>
<evidence type="ECO:0000256" key="1">
    <source>
        <dbReference type="ARBA" id="ARBA00002868"/>
    </source>
</evidence>
<evidence type="ECO:0000313" key="6">
    <source>
        <dbReference type="EMBL" id="OAT47318.1"/>
    </source>
</evidence>
<gene>
    <name evidence="6" type="ORF">M998_3731</name>
</gene>
<dbReference type="InterPro" id="IPR003772">
    <property type="entry name" value="YceD"/>
</dbReference>
<keyword evidence="4" id="KW-0690">Ribosome biogenesis</keyword>
<dbReference type="PANTHER" id="PTHR38099">
    <property type="entry name" value="LARGE RIBOSOMAL RNA SUBUNIT ACCUMULATION PROTEIN YCED"/>
    <property type="match status" value="1"/>
</dbReference>
<dbReference type="OrthoDB" id="9786771at2"/>
<dbReference type="PANTHER" id="PTHR38099:SF1">
    <property type="entry name" value="LARGE RIBOSOMAL RNA SUBUNIT ACCUMULATION PROTEIN YCED"/>
    <property type="match status" value="1"/>
</dbReference>
<comment type="similarity">
    <text evidence="2">Belongs to the DUF177 domain family.</text>
</comment>
<sequence length="174" mass="19411">MQKVKLPLTIDAKRTAQKNLDYVGTYTPEQVTRIAESVVSVDSDVDSELSFKIDNQRLTVIEGRSVTDVTLECQRCGKDIKHHVDLTYCFSPVVNDEKAEALPENYEPVHVNEFGEIDLLGMIEDEIILSLPVVPVHDSEHCEVSEADMVFGELPPEVEKPNPFAVLASLKKST</sequence>
<dbReference type="EMBL" id="LXEW01000052">
    <property type="protein sequence ID" value="OAT47318.1"/>
    <property type="molecule type" value="Genomic_DNA"/>
</dbReference>
<dbReference type="AlphaFoldDB" id="A0A1B7JHE5"/>
<organism evidence="6 7">
    <name type="scientific">Providencia heimbachae ATCC 35613</name>
    <dbReference type="NCBI Taxonomy" id="1354272"/>
    <lineage>
        <taxon>Bacteria</taxon>
        <taxon>Pseudomonadati</taxon>
        <taxon>Pseudomonadota</taxon>
        <taxon>Gammaproteobacteria</taxon>
        <taxon>Enterobacterales</taxon>
        <taxon>Morganellaceae</taxon>
        <taxon>Providencia</taxon>
    </lineage>
</organism>